<dbReference type="AlphaFoldDB" id="A0A0D1VN18"/>
<feature type="compositionally biased region" description="Polar residues" evidence="3">
    <location>
        <begin position="349"/>
        <end position="358"/>
    </location>
</feature>
<feature type="compositionally biased region" description="Polar residues" evidence="3">
    <location>
        <begin position="366"/>
        <end position="376"/>
    </location>
</feature>
<gene>
    <name evidence="6" type="ORF">PV11_09202</name>
</gene>
<feature type="region of interest" description="Disordered" evidence="3">
    <location>
        <begin position="912"/>
        <end position="936"/>
    </location>
</feature>
<reference evidence="6 7" key="1">
    <citation type="submission" date="2015-01" db="EMBL/GenBank/DDBJ databases">
        <title>The Genome Sequence of Exophiala sideris CBS121828.</title>
        <authorList>
            <consortium name="The Broad Institute Genomics Platform"/>
            <person name="Cuomo C."/>
            <person name="de Hoog S."/>
            <person name="Gorbushina A."/>
            <person name="Stielow B."/>
            <person name="Teixiera M."/>
            <person name="Abouelleil A."/>
            <person name="Chapman S.B."/>
            <person name="Priest M."/>
            <person name="Young S.K."/>
            <person name="Wortman J."/>
            <person name="Nusbaum C."/>
            <person name="Birren B."/>
        </authorList>
    </citation>
    <scope>NUCLEOTIDE SEQUENCE [LARGE SCALE GENOMIC DNA]</scope>
    <source>
        <strain evidence="6 7">CBS 121828</strain>
    </source>
</reference>
<feature type="region of interest" description="Disordered" evidence="3">
    <location>
        <begin position="1"/>
        <end position="92"/>
    </location>
</feature>
<dbReference type="STRING" id="1016849.A0A0D1VN18"/>
<dbReference type="Gene3D" id="3.40.50.300">
    <property type="entry name" value="P-loop containing nucleotide triphosphate hydrolases"/>
    <property type="match status" value="1"/>
</dbReference>
<dbReference type="Gene3D" id="1.20.870.10">
    <property type="entry name" value="Son of sevenless (SoS) protein Chain: S domain 1"/>
    <property type="match status" value="1"/>
</dbReference>
<dbReference type="Pfam" id="PF00618">
    <property type="entry name" value="RasGEF_N"/>
    <property type="match status" value="1"/>
</dbReference>
<dbReference type="Gene3D" id="1.10.840.10">
    <property type="entry name" value="Ras guanine-nucleotide exchange factors catalytic domain"/>
    <property type="match status" value="1"/>
</dbReference>
<evidence type="ECO:0000313" key="6">
    <source>
        <dbReference type="EMBL" id="KIV77405.1"/>
    </source>
</evidence>
<accession>A0A0D1VN18</accession>
<feature type="compositionally biased region" description="Polar residues" evidence="3">
    <location>
        <begin position="272"/>
        <end position="284"/>
    </location>
</feature>
<evidence type="ECO:0000256" key="2">
    <source>
        <dbReference type="PROSITE-ProRule" id="PRU00168"/>
    </source>
</evidence>
<dbReference type="Proteomes" id="UP000053599">
    <property type="component" value="Unassembled WGS sequence"/>
</dbReference>
<name>A0A0D1VN18_9EURO</name>
<dbReference type="PROSITE" id="PS50009">
    <property type="entry name" value="RASGEF_CAT"/>
    <property type="match status" value="1"/>
</dbReference>
<feature type="compositionally biased region" description="Acidic residues" evidence="3">
    <location>
        <begin position="615"/>
        <end position="624"/>
    </location>
</feature>
<feature type="compositionally biased region" description="Polar residues" evidence="3">
    <location>
        <begin position="589"/>
        <end position="603"/>
    </location>
</feature>
<dbReference type="CDD" id="cd06224">
    <property type="entry name" value="REM"/>
    <property type="match status" value="1"/>
</dbReference>
<evidence type="ECO:0000256" key="3">
    <source>
        <dbReference type="SAM" id="MobiDB-lite"/>
    </source>
</evidence>
<dbReference type="InterPro" id="IPR027417">
    <property type="entry name" value="P-loop_NTPase"/>
</dbReference>
<evidence type="ECO:0008006" key="8">
    <source>
        <dbReference type="Google" id="ProtNLM"/>
    </source>
</evidence>
<dbReference type="GO" id="GO:0005886">
    <property type="term" value="C:plasma membrane"/>
    <property type="evidence" value="ECO:0007669"/>
    <property type="project" value="TreeGrafter"/>
</dbReference>
<dbReference type="HOGENOM" id="CLU_005431_1_0_1"/>
<evidence type="ECO:0000256" key="1">
    <source>
        <dbReference type="ARBA" id="ARBA00022658"/>
    </source>
</evidence>
<feature type="region of interest" description="Disordered" evidence="3">
    <location>
        <begin position="333"/>
        <end position="390"/>
    </location>
</feature>
<dbReference type="SMART" id="SM00147">
    <property type="entry name" value="RasGEF"/>
    <property type="match status" value="1"/>
</dbReference>
<keyword evidence="1 2" id="KW-0344">Guanine-nucleotide releasing factor</keyword>
<feature type="domain" description="N-terminal Ras-GEF" evidence="5">
    <location>
        <begin position="447"/>
        <end position="572"/>
    </location>
</feature>
<dbReference type="EMBL" id="KN846954">
    <property type="protein sequence ID" value="KIV77405.1"/>
    <property type="molecule type" value="Genomic_DNA"/>
</dbReference>
<dbReference type="Pfam" id="PF00617">
    <property type="entry name" value="RasGEF"/>
    <property type="match status" value="1"/>
</dbReference>
<feature type="compositionally biased region" description="Polar residues" evidence="3">
    <location>
        <begin position="625"/>
        <end position="636"/>
    </location>
</feature>
<dbReference type="GO" id="GO:0005085">
    <property type="term" value="F:guanyl-nucleotide exchange factor activity"/>
    <property type="evidence" value="ECO:0007669"/>
    <property type="project" value="UniProtKB-KW"/>
</dbReference>
<feature type="compositionally biased region" description="Basic and acidic residues" evidence="3">
    <location>
        <begin position="21"/>
        <end position="39"/>
    </location>
</feature>
<feature type="compositionally biased region" description="Polar residues" evidence="3">
    <location>
        <begin position="83"/>
        <end position="92"/>
    </location>
</feature>
<dbReference type="CDD" id="cd00882">
    <property type="entry name" value="Ras_like_GTPase"/>
    <property type="match status" value="1"/>
</dbReference>
<sequence length="949" mass="106144">MDTRSTKYRSLEAKGGGPSTRSRERHNSVPTADRRKDQQSRQVPASATSSDNNQRSSKSRPRQDSATSPDQSTITRHSDRQPQSKLGSKTSNSNLIPSFNFLVLGSLNSGKSTFVKHAIDREGHRTSTQVTVKDSSYRVHFIELDLDDVDFSSERRLEWPTYLNGAPFPDPDGVFCLYSVSDKESVADIPTALTSMTNTGLPCMLVASKCDIPQESRQVNPHFLDQVRRNLASVAIAEVSFKSPQSIKLCLLNMINRVLTSPRASGRANKIAQATTQPTSSQRITTREPSPKKSRSRSRSNSRLQTSKSKEFLLNLSTRPAVIESGDENEFSVVDDVASPPRKTRLRLDTTTASQSQPRRAGPHTPVSSGDYTNKLGSPPEPITTAVPETPDSYYVKSILRPPSSEGADSRAYQSFLNMDDDHNENSARPEIEQLGPPLSSLKLEDNTRQDAGVSFKELVEKLLVLPANKIDSKFVPSFLCLYRAFATPQKLLAAIIDQFVAIEKSNMVHFSKVAEMLRYLQVLAQWTATYPGDFAEGPARDLAIAFVQNIEKSKVFAPAAREISNNLDTLVPDEDAEWAFNDAPSPRKTPTSSSANLQSLNNDLPKKFHRVSRDEDDSEDDGDATNSSAQDSNAPSASSSIIKPYNSSSQSASNFAQLENAKVQADKLKLIPHIRLSKLQWHQFMEIPVEDLAKEITRVDWTMYSAIRPRDFVRHVFLSTEQRRRSRTVDNISAMVKHFNHLALFVSGMILLRDKPKHRARALEKFMALAWKVRQLNNYNSLGAIVAGITGHEIARLTATRDLVPADVQKQFLRLTILMGTSRSHAAYRMAWDNSFQERIPFLPLVRQDLTMAASANSTFIGSNVNWKKFEIMGEVIVGLQKSLETPYTFPPRSNRTEEITRLLLETKILEESEDSADPGSELYDRSVQLEPQNGVDQRKKFDWLRRS</sequence>
<proteinExistence type="predicted"/>
<dbReference type="OrthoDB" id="28357at2759"/>
<evidence type="ECO:0000259" key="5">
    <source>
        <dbReference type="PROSITE" id="PS50212"/>
    </source>
</evidence>
<feature type="domain" description="Ras-GEF" evidence="4">
    <location>
        <begin position="689"/>
        <end position="934"/>
    </location>
</feature>
<dbReference type="GO" id="GO:0007265">
    <property type="term" value="P:Ras protein signal transduction"/>
    <property type="evidence" value="ECO:0007669"/>
    <property type="project" value="TreeGrafter"/>
</dbReference>
<dbReference type="InterPro" id="IPR001895">
    <property type="entry name" value="RASGEF_cat_dom"/>
</dbReference>
<dbReference type="SUPFAM" id="SSF52540">
    <property type="entry name" value="P-loop containing nucleoside triphosphate hydrolases"/>
    <property type="match status" value="1"/>
</dbReference>
<feature type="region of interest" description="Disordered" evidence="3">
    <location>
        <begin position="264"/>
        <end position="311"/>
    </location>
</feature>
<evidence type="ECO:0000259" key="4">
    <source>
        <dbReference type="PROSITE" id="PS50009"/>
    </source>
</evidence>
<dbReference type="InterPro" id="IPR008937">
    <property type="entry name" value="Ras-like_GEF"/>
</dbReference>
<feature type="compositionally biased region" description="Low complexity" evidence="3">
    <location>
        <begin position="637"/>
        <end position="646"/>
    </location>
</feature>
<dbReference type="PANTHER" id="PTHR23113">
    <property type="entry name" value="GUANINE NUCLEOTIDE EXCHANGE FACTOR"/>
    <property type="match status" value="1"/>
</dbReference>
<dbReference type="PANTHER" id="PTHR23113:SF348">
    <property type="entry name" value="GUANYL-NUCLEOTIDE EXCHANGE FACTOR RASGEF, PUTATIVE (AFU_ORTHOLOGUE AFUA_1G04700)-RELATED"/>
    <property type="match status" value="1"/>
</dbReference>
<feature type="compositionally biased region" description="Polar residues" evidence="3">
    <location>
        <begin position="40"/>
        <end position="56"/>
    </location>
</feature>
<feature type="compositionally biased region" description="Polar residues" evidence="3">
    <location>
        <begin position="64"/>
        <end position="75"/>
    </location>
</feature>
<feature type="region of interest" description="Disordered" evidence="3">
    <location>
        <begin position="580"/>
        <end position="646"/>
    </location>
</feature>
<feature type="compositionally biased region" description="Basic and acidic residues" evidence="3">
    <location>
        <begin position="1"/>
        <end position="12"/>
    </location>
</feature>
<dbReference type="SUPFAM" id="SSF48366">
    <property type="entry name" value="Ras GEF"/>
    <property type="match status" value="1"/>
</dbReference>
<dbReference type="InterPro" id="IPR023578">
    <property type="entry name" value="Ras_GEF_dom_sf"/>
</dbReference>
<protein>
    <recommendedName>
        <fullName evidence="8">Ras-GEF domain-containing protein</fullName>
    </recommendedName>
</protein>
<organism evidence="6 7">
    <name type="scientific">Exophiala sideris</name>
    <dbReference type="NCBI Taxonomy" id="1016849"/>
    <lineage>
        <taxon>Eukaryota</taxon>
        <taxon>Fungi</taxon>
        <taxon>Dikarya</taxon>
        <taxon>Ascomycota</taxon>
        <taxon>Pezizomycotina</taxon>
        <taxon>Eurotiomycetes</taxon>
        <taxon>Chaetothyriomycetidae</taxon>
        <taxon>Chaetothyriales</taxon>
        <taxon>Herpotrichiellaceae</taxon>
        <taxon>Exophiala</taxon>
    </lineage>
</organism>
<dbReference type="InterPro" id="IPR036964">
    <property type="entry name" value="RASGEF_cat_dom_sf"/>
</dbReference>
<dbReference type="PROSITE" id="PS50212">
    <property type="entry name" value="RASGEF_NTER"/>
    <property type="match status" value="1"/>
</dbReference>
<evidence type="ECO:0000313" key="7">
    <source>
        <dbReference type="Proteomes" id="UP000053599"/>
    </source>
</evidence>
<dbReference type="InterPro" id="IPR000651">
    <property type="entry name" value="Ras-like_Gua-exchang_fac_N"/>
</dbReference>